<feature type="chain" id="PRO_5011661220" description="Secreted protein" evidence="2">
    <location>
        <begin position="35"/>
        <end position="182"/>
    </location>
</feature>
<gene>
    <name evidence="3" type="ORF">SAMN05421806_10844</name>
</gene>
<feature type="region of interest" description="Disordered" evidence="1">
    <location>
        <begin position="57"/>
        <end position="182"/>
    </location>
</feature>
<keyword evidence="2" id="KW-0732">Signal</keyword>
<dbReference type="RefSeq" id="WP_093612298.1">
    <property type="nucleotide sequence ID" value="NZ_FNFF01000008.1"/>
</dbReference>
<dbReference type="AlphaFoldDB" id="A0A1G9CBB8"/>
<evidence type="ECO:0000256" key="2">
    <source>
        <dbReference type="SAM" id="SignalP"/>
    </source>
</evidence>
<protein>
    <recommendedName>
        <fullName evidence="5">Secreted protein</fullName>
    </recommendedName>
</protein>
<accession>A0A1G9CBB8</accession>
<name>A0A1G9CBB8_9ACTN</name>
<feature type="compositionally biased region" description="Low complexity" evidence="1">
    <location>
        <begin position="84"/>
        <end position="96"/>
    </location>
</feature>
<dbReference type="Proteomes" id="UP000199155">
    <property type="component" value="Unassembled WGS sequence"/>
</dbReference>
<evidence type="ECO:0000313" key="4">
    <source>
        <dbReference type="Proteomes" id="UP000199155"/>
    </source>
</evidence>
<evidence type="ECO:0008006" key="5">
    <source>
        <dbReference type="Google" id="ProtNLM"/>
    </source>
</evidence>
<proteinExistence type="predicted"/>
<dbReference type="STRING" id="417292.SAMN05421806_10844"/>
<feature type="compositionally biased region" description="Low complexity" evidence="1">
    <location>
        <begin position="57"/>
        <end position="68"/>
    </location>
</feature>
<keyword evidence="4" id="KW-1185">Reference proteome</keyword>
<organism evidence="3 4">
    <name type="scientific">Streptomyces indicus</name>
    <dbReference type="NCBI Taxonomy" id="417292"/>
    <lineage>
        <taxon>Bacteria</taxon>
        <taxon>Bacillati</taxon>
        <taxon>Actinomycetota</taxon>
        <taxon>Actinomycetes</taxon>
        <taxon>Kitasatosporales</taxon>
        <taxon>Streptomycetaceae</taxon>
        <taxon>Streptomyces</taxon>
    </lineage>
</organism>
<evidence type="ECO:0000256" key="1">
    <source>
        <dbReference type="SAM" id="MobiDB-lite"/>
    </source>
</evidence>
<feature type="compositionally biased region" description="Basic and acidic residues" evidence="1">
    <location>
        <begin position="109"/>
        <end position="127"/>
    </location>
</feature>
<reference evidence="3 4" key="1">
    <citation type="submission" date="2016-10" db="EMBL/GenBank/DDBJ databases">
        <authorList>
            <person name="de Groot N.N."/>
        </authorList>
    </citation>
    <scope>NUCLEOTIDE SEQUENCE [LARGE SCALE GENOMIC DNA]</scope>
    <source>
        <strain evidence="3 4">CGMCC 4.5727</strain>
    </source>
</reference>
<feature type="signal peptide" evidence="2">
    <location>
        <begin position="1"/>
        <end position="34"/>
    </location>
</feature>
<feature type="compositionally biased region" description="Gly residues" evidence="1">
    <location>
        <begin position="69"/>
        <end position="83"/>
    </location>
</feature>
<sequence>MIEAWRVLVRAVRRGRLALVPLLAVLITAHLASAAHSAPFAGPHVGVVAICPPAHHAAAGPHQAAGQDAGPGAGHNEGAGQDAGAGTAPPTAVPGQLAPNPEQLTPNPAHEHDGSRHVDHSVDRPRDPGGAQEPQLPELPAVFVSAPAVHDAHRAPPVRAVRPPAGPPGCDGDRSSLGIWRL</sequence>
<dbReference type="EMBL" id="FNFF01000008">
    <property type="protein sequence ID" value="SDK48973.1"/>
    <property type="molecule type" value="Genomic_DNA"/>
</dbReference>
<evidence type="ECO:0000313" key="3">
    <source>
        <dbReference type="EMBL" id="SDK48973.1"/>
    </source>
</evidence>